<dbReference type="RefSeq" id="WP_146882162.1">
    <property type="nucleotide sequence ID" value="NZ_AUBI01000002.1"/>
</dbReference>
<comment type="caution">
    <text evidence="2">The sequence shown here is derived from an EMBL/GenBank/DDBJ whole genome shotgun (WGS) entry which is preliminary data.</text>
</comment>
<evidence type="ECO:0000313" key="2">
    <source>
        <dbReference type="EMBL" id="GEN58890.1"/>
    </source>
</evidence>
<dbReference type="STRING" id="1120919.GCA_000429165_00796"/>
<accession>A0A511X7H5</accession>
<reference evidence="2 3" key="1">
    <citation type="submission" date="2019-07" db="EMBL/GenBank/DDBJ databases">
        <title>Whole genome shotgun sequence of Acetobacter nitrogenifigens NBRC 105050.</title>
        <authorList>
            <person name="Hosoyama A."/>
            <person name="Uohara A."/>
            <person name="Ohji S."/>
            <person name="Ichikawa N."/>
        </authorList>
    </citation>
    <scope>NUCLEOTIDE SEQUENCE [LARGE SCALE GENOMIC DNA]</scope>
    <source>
        <strain evidence="2 3">NBRC 105050</strain>
    </source>
</reference>
<sequence>MHIRSLHPLFQGGGRRGAGRDFGDRPGWGFGSGRGFGRGRGFGGGDFPAGRKLSSEDLQLILLALLAEKPAHGYELIKLLEERSGGFYAPSPGMVYPALTYLEEIGHASVTQEGNRKLYALTEDGRATLEQRKAQADAILEALARIGSRMSEVRDAFAGVDGADPQAGEELHRARRMLKQALMQKRGCSASEASRVSRILERAAAEILGKAE</sequence>
<gene>
    <name evidence="2" type="ORF">ANI02nite_07740</name>
</gene>
<feature type="domain" description="Transcription regulator PadR N-terminal" evidence="1">
    <location>
        <begin position="62"/>
        <end position="130"/>
    </location>
</feature>
<evidence type="ECO:0000313" key="3">
    <source>
        <dbReference type="Proteomes" id="UP000321635"/>
    </source>
</evidence>
<evidence type="ECO:0000259" key="1">
    <source>
        <dbReference type="Pfam" id="PF03551"/>
    </source>
</evidence>
<organism evidence="2 3">
    <name type="scientific">Acetobacter nitrogenifigens DSM 23921 = NBRC 105050</name>
    <dbReference type="NCBI Taxonomy" id="1120919"/>
    <lineage>
        <taxon>Bacteria</taxon>
        <taxon>Pseudomonadati</taxon>
        <taxon>Pseudomonadota</taxon>
        <taxon>Alphaproteobacteria</taxon>
        <taxon>Acetobacterales</taxon>
        <taxon>Acetobacteraceae</taxon>
        <taxon>Acetobacter</taxon>
    </lineage>
</organism>
<keyword evidence="3" id="KW-1185">Reference proteome</keyword>
<dbReference type="Gene3D" id="1.10.10.10">
    <property type="entry name" value="Winged helix-like DNA-binding domain superfamily/Winged helix DNA-binding domain"/>
    <property type="match status" value="1"/>
</dbReference>
<dbReference type="PANTHER" id="PTHR43252:SF7">
    <property type="entry name" value="TRANSCRIPTIONAL REGULATOR YQJI"/>
    <property type="match status" value="1"/>
</dbReference>
<proteinExistence type="predicted"/>
<dbReference type="PANTHER" id="PTHR43252">
    <property type="entry name" value="TRANSCRIPTIONAL REGULATOR YQJI"/>
    <property type="match status" value="1"/>
</dbReference>
<dbReference type="Pfam" id="PF03551">
    <property type="entry name" value="PadR"/>
    <property type="match status" value="1"/>
</dbReference>
<dbReference type="AlphaFoldDB" id="A0A511X7H5"/>
<name>A0A511X7H5_9PROT</name>
<dbReference type="SUPFAM" id="SSF46785">
    <property type="entry name" value="Winged helix' DNA-binding domain"/>
    <property type="match status" value="1"/>
</dbReference>
<dbReference type="EMBL" id="BJYF01000003">
    <property type="protein sequence ID" value="GEN58890.1"/>
    <property type="molecule type" value="Genomic_DNA"/>
</dbReference>
<dbReference type="OrthoDB" id="9814826at2"/>
<protein>
    <submittedName>
        <fullName evidence="2">PadR family transcriptional regulator</fullName>
    </submittedName>
</protein>
<dbReference type="InterPro" id="IPR005149">
    <property type="entry name" value="Tscrpt_reg_PadR_N"/>
</dbReference>
<dbReference type="Proteomes" id="UP000321635">
    <property type="component" value="Unassembled WGS sequence"/>
</dbReference>
<dbReference type="InterPro" id="IPR036390">
    <property type="entry name" value="WH_DNA-bd_sf"/>
</dbReference>
<dbReference type="InterPro" id="IPR036388">
    <property type="entry name" value="WH-like_DNA-bd_sf"/>
</dbReference>